<evidence type="ECO:0000313" key="4">
    <source>
        <dbReference type="Proteomes" id="UP000664534"/>
    </source>
</evidence>
<evidence type="ECO:0000256" key="2">
    <source>
        <dbReference type="SAM" id="SignalP"/>
    </source>
</evidence>
<reference evidence="3" key="1">
    <citation type="submission" date="2021-03" db="EMBL/GenBank/DDBJ databases">
        <authorList>
            <person name="Tagirdzhanova G."/>
        </authorList>
    </citation>
    <scope>NUCLEOTIDE SEQUENCE</scope>
</reference>
<feature type="region of interest" description="Disordered" evidence="1">
    <location>
        <begin position="157"/>
        <end position="183"/>
    </location>
</feature>
<evidence type="ECO:0000256" key="1">
    <source>
        <dbReference type="SAM" id="MobiDB-lite"/>
    </source>
</evidence>
<feature type="compositionally biased region" description="Low complexity" evidence="1">
    <location>
        <begin position="157"/>
        <end position="167"/>
    </location>
</feature>
<accession>A0A8H3FJG3</accession>
<protein>
    <submittedName>
        <fullName evidence="3">Uncharacterized protein</fullName>
    </submittedName>
</protein>
<gene>
    <name evidence="3" type="ORF">IMSHALPRED_005847</name>
</gene>
<dbReference type="AlphaFoldDB" id="A0A8H3FJG3"/>
<dbReference type="Proteomes" id="UP000664534">
    <property type="component" value="Unassembled WGS sequence"/>
</dbReference>
<keyword evidence="2" id="KW-0732">Signal</keyword>
<dbReference type="EMBL" id="CAJPDT010000032">
    <property type="protein sequence ID" value="CAF9923083.1"/>
    <property type="molecule type" value="Genomic_DNA"/>
</dbReference>
<organism evidence="3 4">
    <name type="scientific">Imshaugia aleurites</name>
    <dbReference type="NCBI Taxonomy" id="172621"/>
    <lineage>
        <taxon>Eukaryota</taxon>
        <taxon>Fungi</taxon>
        <taxon>Dikarya</taxon>
        <taxon>Ascomycota</taxon>
        <taxon>Pezizomycotina</taxon>
        <taxon>Lecanoromycetes</taxon>
        <taxon>OSLEUM clade</taxon>
        <taxon>Lecanoromycetidae</taxon>
        <taxon>Lecanorales</taxon>
        <taxon>Lecanorineae</taxon>
        <taxon>Parmeliaceae</taxon>
        <taxon>Imshaugia</taxon>
    </lineage>
</organism>
<feature type="chain" id="PRO_5034166820" evidence="2">
    <location>
        <begin position="28"/>
        <end position="183"/>
    </location>
</feature>
<keyword evidence="4" id="KW-1185">Reference proteome</keyword>
<feature type="signal peptide" evidence="2">
    <location>
        <begin position="1"/>
        <end position="27"/>
    </location>
</feature>
<evidence type="ECO:0000313" key="3">
    <source>
        <dbReference type="EMBL" id="CAF9923083.1"/>
    </source>
</evidence>
<comment type="caution">
    <text evidence="3">The sequence shown here is derived from an EMBL/GenBank/DDBJ whole genome shotgun (WGS) entry which is preliminary data.</text>
</comment>
<name>A0A8H3FJG3_9LECA</name>
<proteinExistence type="predicted"/>
<sequence>MQSLLNSLKSTSLLLPLLILLTTLTNAYQINPRQISGNNVNTLACDTRTLLDTDPAKLASNWNITRTCAQEFQTTCSSSPGGESAVLMVSGLNPNELALSSSQLCDQGDFSNILPEVTPAICYCACKCTNVVQSMSTSSAAGVSTSVWSNYTATMTSSAPASSTTTSVRALGPQEGFERKGRV</sequence>